<sequence>MASHTKLLREPLLAPSSSLILVTGASGHIASNIVREALNLGYHVRGTARTREKCEKTVAEHHDHPNYSTAVVSDYSHPSEEIDAAVRGVDSIIHVASDTSFSEDADHVISTVVAGTENFLRAAAKEPRVKRFTLTSSSTAARLPRPGVEGVVVTTDTWNDEAVEAAKTKGKSIGPNSYAYIVYAASKTQGERAFWNFVKNEKPSFVANAILPDFNLGRIVGSAGATGTFAIRLFKEGYRVIAPPTEYFIDIVDDARLHLCAAVLDESLKNERVFAFGHPFNGNEAVEAVKKARPDVDESKLKIDPNELRDLMKVPNELGAGLLKQWYGQDGYKSLEQSLEENLEGI</sequence>
<reference evidence="4 5" key="2">
    <citation type="submission" date="2015-05" db="EMBL/GenBank/DDBJ databases">
        <authorList>
            <person name="Morales-Cruz A."/>
            <person name="Amrine K.C."/>
            <person name="Cantu D."/>
        </authorList>
    </citation>
    <scope>NUCLEOTIDE SEQUENCE [LARGE SCALE GENOMIC DNA]</scope>
    <source>
        <strain evidence="4">DA912</strain>
    </source>
</reference>
<dbReference type="PANTHER" id="PTHR10366:SF562">
    <property type="entry name" value="ALDEHYDE REDUCTASE II (AFU_ORTHOLOGUE AFUA_1G11360)"/>
    <property type="match status" value="1"/>
</dbReference>
<comment type="similarity">
    <text evidence="2">Belongs to the NAD(P)-dependent epimerase/dehydratase family. Dihydroflavonol-4-reductase subfamily.</text>
</comment>
<dbReference type="Gene3D" id="3.40.50.720">
    <property type="entry name" value="NAD(P)-binding Rossmann-like Domain"/>
    <property type="match status" value="1"/>
</dbReference>
<dbReference type="GO" id="GO:0016616">
    <property type="term" value="F:oxidoreductase activity, acting on the CH-OH group of donors, NAD or NADP as acceptor"/>
    <property type="evidence" value="ECO:0007669"/>
    <property type="project" value="TreeGrafter"/>
</dbReference>
<evidence type="ECO:0000256" key="2">
    <source>
        <dbReference type="ARBA" id="ARBA00023445"/>
    </source>
</evidence>
<dbReference type="STRING" id="1214573.A0A0G2FVN3"/>
<dbReference type="InterPro" id="IPR050425">
    <property type="entry name" value="NAD(P)_dehydrat-like"/>
</dbReference>
<dbReference type="OrthoDB" id="2735536at2759"/>
<name>A0A0G2FVN3_9PEZI</name>
<evidence type="ECO:0000256" key="1">
    <source>
        <dbReference type="ARBA" id="ARBA00023002"/>
    </source>
</evidence>
<dbReference type="InterPro" id="IPR036291">
    <property type="entry name" value="NAD(P)-bd_dom_sf"/>
</dbReference>
<keyword evidence="5" id="KW-1185">Reference proteome</keyword>
<dbReference type="Pfam" id="PF01370">
    <property type="entry name" value="Epimerase"/>
    <property type="match status" value="1"/>
</dbReference>
<organism evidence="4 5">
    <name type="scientific">Diaporthe ampelina</name>
    <dbReference type="NCBI Taxonomy" id="1214573"/>
    <lineage>
        <taxon>Eukaryota</taxon>
        <taxon>Fungi</taxon>
        <taxon>Dikarya</taxon>
        <taxon>Ascomycota</taxon>
        <taxon>Pezizomycotina</taxon>
        <taxon>Sordariomycetes</taxon>
        <taxon>Sordariomycetidae</taxon>
        <taxon>Diaporthales</taxon>
        <taxon>Diaporthaceae</taxon>
        <taxon>Diaporthe</taxon>
    </lineage>
</organism>
<evidence type="ECO:0000259" key="3">
    <source>
        <dbReference type="Pfam" id="PF01370"/>
    </source>
</evidence>
<dbReference type="AlphaFoldDB" id="A0A0G2FVN3"/>
<keyword evidence="1" id="KW-0560">Oxidoreductase</keyword>
<gene>
    <name evidence="4" type="ORF">UCDDA912_g02036</name>
</gene>
<dbReference type="SUPFAM" id="SSF51735">
    <property type="entry name" value="NAD(P)-binding Rossmann-fold domains"/>
    <property type="match status" value="1"/>
</dbReference>
<dbReference type="EMBL" id="LCUC01000065">
    <property type="protein sequence ID" value="KKY37949.1"/>
    <property type="molecule type" value="Genomic_DNA"/>
</dbReference>
<evidence type="ECO:0000313" key="4">
    <source>
        <dbReference type="EMBL" id="KKY37949.1"/>
    </source>
</evidence>
<proteinExistence type="inferred from homology"/>
<comment type="caution">
    <text evidence="4">The sequence shown here is derived from an EMBL/GenBank/DDBJ whole genome shotgun (WGS) entry which is preliminary data.</text>
</comment>
<protein>
    <submittedName>
        <fullName evidence="4">Putative nad dependent epimerase</fullName>
    </submittedName>
</protein>
<reference evidence="4 5" key="1">
    <citation type="submission" date="2015-05" db="EMBL/GenBank/DDBJ databases">
        <title>Distinctive expansion of gene families associated with plant cell wall degradation and secondary metabolism in the genomes of grapevine trunk pathogens.</title>
        <authorList>
            <person name="Lawrence D.P."/>
            <person name="Travadon R."/>
            <person name="Rolshausen P.E."/>
            <person name="Baumgartner K."/>
        </authorList>
    </citation>
    <scope>NUCLEOTIDE SEQUENCE [LARGE SCALE GENOMIC DNA]</scope>
    <source>
        <strain evidence="4">DA912</strain>
    </source>
</reference>
<dbReference type="Proteomes" id="UP000034680">
    <property type="component" value="Unassembled WGS sequence"/>
</dbReference>
<feature type="domain" description="NAD-dependent epimerase/dehydratase" evidence="3">
    <location>
        <begin position="20"/>
        <end position="199"/>
    </location>
</feature>
<dbReference type="PANTHER" id="PTHR10366">
    <property type="entry name" value="NAD DEPENDENT EPIMERASE/DEHYDRATASE"/>
    <property type="match status" value="1"/>
</dbReference>
<accession>A0A0G2FVN3</accession>
<dbReference type="InterPro" id="IPR001509">
    <property type="entry name" value="Epimerase_deHydtase"/>
</dbReference>
<evidence type="ECO:0000313" key="5">
    <source>
        <dbReference type="Proteomes" id="UP000034680"/>
    </source>
</evidence>